<organism evidence="1 2">
    <name type="scientific">Chryseosolibacter histidini</name>
    <dbReference type="NCBI Taxonomy" id="2782349"/>
    <lineage>
        <taxon>Bacteria</taxon>
        <taxon>Pseudomonadati</taxon>
        <taxon>Bacteroidota</taxon>
        <taxon>Cytophagia</taxon>
        <taxon>Cytophagales</taxon>
        <taxon>Chryseotaleaceae</taxon>
        <taxon>Chryseosolibacter</taxon>
    </lineage>
</organism>
<evidence type="ECO:0000313" key="1">
    <source>
        <dbReference type="EMBL" id="MBT1698473.1"/>
    </source>
</evidence>
<gene>
    <name evidence="1" type="ORF">KK083_16400</name>
</gene>
<comment type="caution">
    <text evidence="1">The sequence shown here is derived from an EMBL/GenBank/DDBJ whole genome shotgun (WGS) entry which is preliminary data.</text>
</comment>
<protein>
    <submittedName>
        <fullName evidence="1">Uncharacterized protein</fullName>
    </submittedName>
</protein>
<dbReference type="AlphaFoldDB" id="A0AAP2DNJ3"/>
<evidence type="ECO:0000313" key="2">
    <source>
        <dbReference type="Proteomes" id="UP001319200"/>
    </source>
</evidence>
<sequence>MNFNDIYWHDAIIKNIQIDRNSPGIKDTIIFEVELPEEKGKTNFIFEEVYWASMNLNFGIVANETILNASELEESDQDLKSLYSKWKGVISDVKLKIYKFSLNSTGSEIKIIAKRFREDKH</sequence>
<reference evidence="1 2" key="1">
    <citation type="submission" date="2021-05" db="EMBL/GenBank/DDBJ databases">
        <title>A Polyphasic approach of four new species of the genus Ohtaekwangia: Ohtaekwangia histidinii sp. nov., Ohtaekwangia cretensis sp. nov., Ohtaekwangia indiensis sp. nov., Ohtaekwangia reichenbachii sp. nov. from diverse environment.</title>
        <authorList>
            <person name="Octaviana S."/>
        </authorList>
    </citation>
    <scope>NUCLEOTIDE SEQUENCE [LARGE SCALE GENOMIC DNA]</scope>
    <source>
        <strain evidence="1 2">PWU4</strain>
    </source>
</reference>
<dbReference type="EMBL" id="JAHESF010000015">
    <property type="protein sequence ID" value="MBT1698473.1"/>
    <property type="molecule type" value="Genomic_DNA"/>
</dbReference>
<keyword evidence="2" id="KW-1185">Reference proteome</keyword>
<dbReference type="RefSeq" id="WP_254164661.1">
    <property type="nucleotide sequence ID" value="NZ_JAHESF010000015.1"/>
</dbReference>
<name>A0AAP2DNJ3_9BACT</name>
<proteinExistence type="predicted"/>
<dbReference type="Proteomes" id="UP001319200">
    <property type="component" value="Unassembled WGS sequence"/>
</dbReference>
<accession>A0AAP2DNJ3</accession>